<comment type="caution">
    <text evidence="9">Lacks conserved residue(s) required for the propagation of feature annotation.</text>
</comment>
<evidence type="ECO:0000313" key="13">
    <source>
        <dbReference type="RefSeq" id="XP_033535610.1"/>
    </source>
</evidence>
<reference evidence="13" key="3">
    <citation type="submission" date="2025-04" db="UniProtKB">
        <authorList>
            <consortium name="RefSeq"/>
        </authorList>
    </citation>
    <scope>IDENTIFICATION</scope>
    <source>
        <strain evidence="13">CBS 781.70</strain>
    </source>
</reference>
<dbReference type="GO" id="GO:0098552">
    <property type="term" value="C:side of membrane"/>
    <property type="evidence" value="ECO:0007669"/>
    <property type="project" value="UniProtKB-KW"/>
</dbReference>
<dbReference type="GeneID" id="54419779"/>
<feature type="domain" description="CFEM" evidence="10">
    <location>
        <begin position="1"/>
        <end position="83"/>
    </location>
</feature>
<dbReference type="RefSeq" id="XP_033535610.1">
    <property type="nucleotide sequence ID" value="XM_033679209.1"/>
</dbReference>
<keyword evidence="4" id="KW-0964">Secreted</keyword>
<dbReference type="AlphaFoldDB" id="A0A6G1G7Z6"/>
<dbReference type="Pfam" id="PF05730">
    <property type="entry name" value="CFEM"/>
    <property type="match status" value="1"/>
</dbReference>
<keyword evidence="12" id="KW-1185">Reference proteome</keyword>
<evidence type="ECO:0000256" key="8">
    <source>
        <dbReference type="ARBA" id="ARBA00023288"/>
    </source>
</evidence>
<reference evidence="11 13" key="1">
    <citation type="submission" date="2020-01" db="EMBL/GenBank/DDBJ databases">
        <authorList>
            <consortium name="DOE Joint Genome Institute"/>
            <person name="Haridas S."/>
            <person name="Albert R."/>
            <person name="Binder M."/>
            <person name="Bloem J."/>
            <person name="Labutti K."/>
            <person name="Salamov A."/>
            <person name="Andreopoulos B."/>
            <person name="Baker S.E."/>
            <person name="Barry K."/>
            <person name="Bills G."/>
            <person name="Bluhm B.H."/>
            <person name="Cannon C."/>
            <person name="Castanera R."/>
            <person name="Culley D.E."/>
            <person name="Daum C."/>
            <person name="Ezra D."/>
            <person name="Gonzalez J.B."/>
            <person name="Henrissat B."/>
            <person name="Kuo A."/>
            <person name="Liang C."/>
            <person name="Lipzen A."/>
            <person name="Lutzoni F."/>
            <person name="Magnuson J."/>
            <person name="Mondo S."/>
            <person name="Nolan M."/>
            <person name="Ohm R."/>
            <person name="Pangilinan J."/>
            <person name="Park H.-J."/>
            <person name="Ramirez L."/>
            <person name="Alfaro M."/>
            <person name="Sun H."/>
            <person name="Tritt A."/>
            <person name="Yoshinaga Y."/>
            <person name="Zwiers L.-H."/>
            <person name="Turgeon B.G."/>
            <person name="Goodwin S.B."/>
            <person name="Spatafora J.W."/>
            <person name="Crous P.W."/>
            <person name="Grigoriev I.V."/>
        </authorList>
    </citation>
    <scope>NUCLEOTIDE SEQUENCE</scope>
    <source>
        <strain evidence="11 13">CBS 781.70</strain>
    </source>
</reference>
<dbReference type="GO" id="GO:0005576">
    <property type="term" value="C:extracellular region"/>
    <property type="evidence" value="ECO:0007669"/>
    <property type="project" value="UniProtKB-SubCell"/>
</dbReference>
<evidence type="ECO:0000313" key="12">
    <source>
        <dbReference type="Proteomes" id="UP000504638"/>
    </source>
</evidence>
<evidence type="ECO:0000313" key="11">
    <source>
        <dbReference type="EMBL" id="KAF1813979.1"/>
    </source>
</evidence>
<evidence type="ECO:0000256" key="4">
    <source>
        <dbReference type="ARBA" id="ARBA00022525"/>
    </source>
</evidence>
<keyword evidence="5" id="KW-0325">Glycoprotein</keyword>
<keyword evidence="5" id="KW-0472">Membrane</keyword>
<dbReference type="EMBL" id="ML975154">
    <property type="protein sequence ID" value="KAF1813979.1"/>
    <property type="molecule type" value="Genomic_DNA"/>
</dbReference>
<feature type="disulfide bond" evidence="9">
    <location>
        <begin position="14"/>
        <end position="21"/>
    </location>
</feature>
<keyword evidence="7 9" id="KW-1015">Disulfide bond</keyword>
<feature type="disulfide bond" evidence="9">
    <location>
        <begin position="4"/>
        <end position="35"/>
    </location>
</feature>
<feature type="disulfide bond" evidence="9">
    <location>
        <begin position="23"/>
        <end position="56"/>
    </location>
</feature>
<evidence type="ECO:0000256" key="5">
    <source>
        <dbReference type="ARBA" id="ARBA00022622"/>
    </source>
</evidence>
<evidence type="ECO:0000256" key="3">
    <source>
        <dbReference type="ARBA" id="ARBA00010031"/>
    </source>
</evidence>
<evidence type="ECO:0000259" key="10">
    <source>
        <dbReference type="PROSITE" id="PS52012"/>
    </source>
</evidence>
<proteinExistence type="inferred from homology"/>
<sequence length="96" mass="10384">MQKCWAEAKGNSSCASGNDICLCNDSNFGYDLGWCAGMECNSADIGATIDFLYPFCSMWSASCRWILGNADSDAKLPLSVALAVVDYFPPEPLPDR</sequence>
<keyword evidence="6" id="KW-0732">Signal</keyword>
<gene>
    <name evidence="11 13" type="ORF">P152DRAFT_457348</name>
</gene>
<keyword evidence="5" id="KW-0336">GPI-anchor</keyword>
<evidence type="ECO:0000256" key="7">
    <source>
        <dbReference type="ARBA" id="ARBA00023157"/>
    </source>
</evidence>
<evidence type="ECO:0000256" key="1">
    <source>
        <dbReference type="ARBA" id="ARBA00004589"/>
    </source>
</evidence>
<reference evidence="13" key="2">
    <citation type="submission" date="2020-04" db="EMBL/GenBank/DDBJ databases">
        <authorList>
            <consortium name="NCBI Genome Project"/>
        </authorList>
    </citation>
    <scope>NUCLEOTIDE SEQUENCE</scope>
    <source>
        <strain evidence="13">CBS 781.70</strain>
    </source>
</reference>
<dbReference type="Proteomes" id="UP000504638">
    <property type="component" value="Unplaced"/>
</dbReference>
<organism evidence="11">
    <name type="scientific">Eremomyces bilateralis CBS 781.70</name>
    <dbReference type="NCBI Taxonomy" id="1392243"/>
    <lineage>
        <taxon>Eukaryota</taxon>
        <taxon>Fungi</taxon>
        <taxon>Dikarya</taxon>
        <taxon>Ascomycota</taxon>
        <taxon>Pezizomycotina</taxon>
        <taxon>Dothideomycetes</taxon>
        <taxon>Dothideomycetes incertae sedis</taxon>
        <taxon>Eremomycetales</taxon>
        <taxon>Eremomycetaceae</taxon>
        <taxon>Eremomyces</taxon>
    </lineage>
</organism>
<protein>
    <recommendedName>
        <fullName evidence="10">CFEM domain-containing protein</fullName>
    </recommendedName>
</protein>
<accession>A0A6G1G7Z6</accession>
<evidence type="ECO:0000256" key="9">
    <source>
        <dbReference type="PROSITE-ProRule" id="PRU01356"/>
    </source>
</evidence>
<comment type="subcellular location">
    <subcellularLocation>
        <location evidence="1">Membrane</location>
        <topology evidence="1">Lipid-anchor</topology>
        <topology evidence="1">GPI-anchor</topology>
    </subcellularLocation>
    <subcellularLocation>
        <location evidence="2">Secreted</location>
    </subcellularLocation>
</comment>
<name>A0A6G1G7Z6_9PEZI</name>
<evidence type="ECO:0000256" key="6">
    <source>
        <dbReference type="ARBA" id="ARBA00022729"/>
    </source>
</evidence>
<dbReference type="PROSITE" id="PS52012">
    <property type="entry name" value="CFEM"/>
    <property type="match status" value="1"/>
</dbReference>
<evidence type="ECO:0000256" key="2">
    <source>
        <dbReference type="ARBA" id="ARBA00004613"/>
    </source>
</evidence>
<dbReference type="InterPro" id="IPR008427">
    <property type="entry name" value="Extracellular_membr_CFEM_dom"/>
</dbReference>
<dbReference type="OrthoDB" id="3065412at2759"/>
<comment type="similarity">
    <text evidence="3">Belongs to the RBT5 family.</text>
</comment>
<keyword evidence="8" id="KW-0449">Lipoprotein</keyword>